<dbReference type="EC" id="2.1.1.63" evidence="3"/>
<keyword evidence="4 10" id="KW-0489">Methyltransferase</keyword>
<accession>A0A520MHD1</accession>
<dbReference type="EMBL" id="SHBI01000016">
    <property type="protein sequence ID" value="RZO20591.1"/>
    <property type="molecule type" value="Genomic_DNA"/>
</dbReference>
<dbReference type="NCBIfam" id="TIGR00589">
    <property type="entry name" value="ogt"/>
    <property type="match status" value="1"/>
</dbReference>
<evidence type="ECO:0000313" key="10">
    <source>
        <dbReference type="EMBL" id="RZO20591.1"/>
    </source>
</evidence>
<evidence type="ECO:0000256" key="2">
    <source>
        <dbReference type="ARBA" id="ARBA00008711"/>
    </source>
</evidence>
<protein>
    <recommendedName>
        <fullName evidence="3">methylated-DNA--[protein]-cysteine S-methyltransferase</fullName>
        <ecNumber evidence="3">2.1.1.63</ecNumber>
    </recommendedName>
</protein>
<comment type="catalytic activity">
    <reaction evidence="1">
        <text>a 4-O-methyl-thymidine in DNA + L-cysteinyl-[protein] = a thymidine in DNA + S-methyl-L-cysteinyl-[protein]</text>
        <dbReference type="Rhea" id="RHEA:53428"/>
        <dbReference type="Rhea" id="RHEA-COMP:10131"/>
        <dbReference type="Rhea" id="RHEA-COMP:10132"/>
        <dbReference type="Rhea" id="RHEA-COMP:13555"/>
        <dbReference type="Rhea" id="RHEA-COMP:13556"/>
        <dbReference type="ChEBI" id="CHEBI:29950"/>
        <dbReference type="ChEBI" id="CHEBI:82612"/>
        <dbReference type="ChEBI" id="CHEBI:137386"/>
        <dbReference type="ChEBI" id="CHEBI:137387"/>
        <dbReference type="EC" id="2.1.1.63"/>
    </reaction>
</comment>
<dbReference type="CDD" id="cd06445">
    <property type="entry name" value="ATase"/>
    <property type="match status" value="1"/>
</dbReference>
<dbReference type="GO" id="GO:0006281">
    <property type="term" value="P:DNA repair"/>
    <property type="evidence" value="ECO:0007669"/>
    <property type="project" value="UniProtKB-KW"/>
</dbReference>
<dbReference type="InterPro" id="IPR036217">
    <property type="entry name" value="MethylDNA_cys_MeTrfase_DNAb"/>
</dbReference>
<dbReference type="AlphaFoldDB" id="A0A520MHD1"/>
<comment type="catalytic activity">
    <reaction evidence="8">
        <text>a 6-O-methyl-2'-deoxyguanosine in DNA + L-cysteinyl-[protein] = S-methyl-L-cysteinyl-[protein] + a 2'-deoxyguanosine in DNA</text>
        <dbReference type="Rhea" id="RHEA:24000"/>
        <dbReference type="Rhea" id="RHEA-COMP:10131"/>
        <dbReference type="Rhea" id="RHEA-COMP:10132"/>
        <dbReference type="Rhea" id="RHEA-COMP:11367"/>
        <dbReference type="Rhea" id="RHEA-COMP:11368"/>
        <dbReference type="ChEBI" id="CHEBI:29950"/>
        <dbReference type="ChEBI" id="CHEBI:82612"/>
        <dbReference type="ChEBI" id="CHEBI:85445"/>
        <dbReference type="ChEBI" id="CHEBI:85448"/>
        <dbReference type="EC" id="2.1.1.63"/>
    </reaction>
</comment>
<sequence>MVTKFQESVWNEIDKIAYGKTKSYKEIALILGKPNAARAVANACAKNPIPIIRPCHRVICSNGEIGGYSGPGGKNTKIKLLEDEKN</sequence>
<evidence type="ECO:0000256" key="3">
    <source>
        <dbReference type="ARBA" id="ARBA00011918"/>
    </source>
</evidence>
<name>A0A520MHD1_9GAMM</name>
<dbReference type="InterPro" id="IPR014048">
    <property type="entry name" value="MethylDNA_cys_MeTrfase_DNA-bd"/>
</dbReference>
<dbReference type="GO" id="GO:0003908">
    <property type="term" value="F:methylated-DNA-[protein]-cysteine S-methyltransferase activity"/>
    <property type="evidence" value="ECO:0007669"/>
    <property type="project" value="UniProtKB-EC"/>
</dbReference>
<evidence type="ECO:0000259" key="9">
    <source>
        <dbReference type="Pfam" id="PF01035"/>
    </source>
</evidence>
<comment type="similarity">
    <text evidence="2">Belongs to the MGMT family.</text>
</comment>
<dbReference type="FunFam" id="1.10.10.10:FF:000214">
    <property type="entry name" value="Methylated-DNA--protein-cysteine methyltransferase"/>
    <property type="match status" value="1"/>
</dbReference>
<reference evidence="10 11" key="1">
    <citation type="submission" date="2019-02" db="EMBL/GenBank/DDBJ databases">
        <title>Prokaryotic population dynamics and viral predation in marine succession experiment using metagenomics: the confinement effect.</title>
        <authorList>
            <person name="Haro-Moreno J.M."/>
            <person name="Rodriguez-Valera F."/>
            <person name="Lopez-Perez M."/>
        </authorList>
    </citation>
    <scope>NUCLEOTIDE SEQUENCE [LARGE SCALE GENOMIC DNA]</scope>
    <source>
        <strain evidence="10">MED-G163</strain>
    </source>
</reference>
<evidence type="ECO:0000256" key="8">
    <source>
        <dbReference type="ARBA" id="ARBA00049348"/>
    </source>
</evidence>
<evidence type="ECO:0000256" key="5">
    <source>
        <dbReference type="ARBA" id="ARBA00022679"/>
    </source>
</evidence>
<evidence type="ECO:0000256" key="7">
    <source>
        <dbReference type="ARBA" id="ARBA00023204"/>
    </source>
</evidence>
<dbReference type="InterPro" id="IPR036388">
    <property type="entry name" value="WH-like_DNA-bd_sf"/>
</dbReference>
<dbReference type="PANTHER" id="PTHR10815:SF13">
    <property type="entry name" value="METHYLATED-DNA--PROTEIN-CYSTEINE METHYLTRANSFERASE"/>
    <property type="match status" value="1"/>
</dbReference>
<dbReference type="Proteomes" id="UP000315782">
    <property type="component" value="Unassembled WGS sequence"/>
</dbReference>
<comment type="caution">
    <text evidence="10">The sequence shown here is derived from an EMBL/GenBank/DDBJ whole genome shotgun (WGS) entry which is preliminary data.</text>
</comment>
<proteinExistence type="inferred from homology"/>
<evidence type="ECO:0000256" key="1">
    <source>
        <dbReference type="ARBA" id="ARBA00001286"/>
    </source>
</evidence>
<keyword evidence="6" id="KW-0227">DNA damage</keyword>
<gene>
    <name evidence="10" type="ORF">EVA96_02710</name>
</gene>
<dbReference type="PANTHER" id="PTHR10815">
    <property type="entry name" value="METHYLATED-DNA--PROTEIN-CYSTEINE METHYLTRANSFERASE"/>
    <property type="match status" value="1"/>
</dbReference>
<evidence type="ECO:0000256" key="6">
    <source>
        <dbReference type="ARBA" id="ARBA00022763"/>
    </source>
</evidence>
<dbReference type="Gene3D" id="1.10.10.10">
    <property type="entry name" value="Winged helix-like DNA-binding domain superfamily/Winged helix DNA-binding domain"/>
    <property type="match status" value="1"/>
</dbReference>
<dbReference type="Pfam" id="PF01035">
    <property type="entry name" value="DNA_binding_1"/>
    <property type="match status" value="1"/>
</dbReference>
<dbReference type="SUPFAM" id="SSF46767">
    <property type="entry name" value="Methylated DNA-protein cysteine methyltransferase, C-terminal domain"/>
    <property type="match status" value="1"/>
</dbReference>
<keyword evidence="5 10" id="KW-0808">Transferase</keyword>
<keyword evidence="7" id="KW-0234">DNA repair</keyword>
<dbReference type="GO" id="GO:0032259">
    <property type="term" value="P:methylation"/>
    <property type="evidence" value="ECO:0007669"/>
    <property type="project" value="UniProtKB-KW"/>
</dbReference>
<evidence type="ECO:0000256" key="4">
    <source>
        <dbReference type="ARBA" id="ARBA00022603"/>
    </source>
</evidence>
<organism evidence="10 11">
    <name type="scientific">SAR86 cluster bacterium</name>
    <dbReference type="NCBI Taxonomy" id="2030880"/>
    <lineage>
        <taxon>Bacteria</taxon>
        <taxon>Pseudomonadati</taxon>
        <taxon>Pseudomonadota</taxon>
        <taxon>Gammaproteobacteria</taxon>
        <taxon>SAR86 cluster</taxon>
    </lineage>
</organism>
<feature type="domain" description="Methylated-DNA-[protein]-cysteine S-methyltransferase DNA binding" evidence="9">
    <location>
        <begin position="4"/>
        <end position="85"/>
    </location>
</feature>
<evidence type="ECO:0000313" key="11">
    <source>
        <dbReference type="Proteomes" id="UP000315782"/>
    </source>
</evidence>